<reference evidence="7 8" key="1">
    <citation type="submission" date="2019-10" db="EMBL/GenBank/DDBJ databases">
        <authorList>
            <person name="Palmer J.M."/>
        </authorList>
    </citation>
    <scope>NUCLEOTIDE SEQUENCE [LARGE SCALE GENOMIC DNA]</scope>
    <source>
        <strain evidence="7 8">TWF718</strain>
    </source>
</reference>
<evidence type="ECO:0000256" key="2">
    <source>
        <dbReference type="ARBA" id="ARBA00005904"/>
    </source>
</evidence>
<proteinExistence type="inferred from homology"/>
<keyword evidence="3" id="KW-0539">Nucleus</keyword>
<comment type="caution">
    <text evidence="7">The sequence shown here is derived from an EMBL/GenBank/DDBJ whole genome shotgun (WGS) entry which is preliminary data.</text>
</comment>
<name>A0AAN8MJW5_9PEZI</name>
<dbReference type="AlphaFoldDB" id="A0AAN8MJW5"/>
<feature type="compositionally biased region" description="Basic and acidic residues" evidence="4">
    <location>
        <begin position="313"/>
        <end position="354"/>
    </location>
</feature>
<dbReference type="EMBL" id="JAVHNR010000010">
    <property type="protein sequence ID" value="KAK6331765.1"/>
    <property type="molecule type" value="Genomic_DNA"/>
</dbReference>
<feature type="compositionally biased region" description="Acidic residues" evidence="4">
    <location>
        <begin position="216"/>
        <end position="239"/>
    </location>
</feature>
<gene>
    <name evidence="7" type="ORF">TWF718_002306</name>
</gene>
<dbReference type="GO" id="GO:0005730">
    <property type="term" value="C:nucleolus"/>
    <property type="evidence" value="ECO:0007669"/>
    <property type="project" value="TreeGrafter"/>
</dbReference>
<feature type="compositionally biased region" description="Gly residues" evidence="4">
    <location>
        <begin position="546"/>
        <end position="560"/>
    </location>
</feature>
<organism evidence="7 8">
    <name type="scientific">Orbilia javanica</name>
    <dbReference type="NCBI Taxonomy" id="47235"/>
    <lineage>
        <taxon>Eukaryota</taxon>
        <taxon>Fungi</taxon>
        <taxon>Dikarya</taxon>
        <taxon>Ascomycota</taxon>
        <taxon>Pezizomycotina</taxon>
        <taxon>Orbiliomycetes</taxon>
        <taxon>Orbiliales</taxon>
        <taxon>Orbiliaceae</taxon>
        <taxon>Orbilia</taxon>
    </lineage>
</organism>
<dbReference type="InterPro" id="IPR007019">
    <property type="entry name" value="SURF6"/>
</dbReference>
<protein>
    <recommendedName>
        <fullName evidence="9">SURF6-domain-containing protein</fullName>
    </recommendedName>
</protein>
<feature type="compositionally biased region" description="Basic residues" evidence="4">
    <location>
        <begin position="479"/>
        <end position="490"/>
    </location>
</feature>
<evidence type="ECO:0000256" key="1">
    <source>
        <dbReference type="ARBA" id="ARBA00004123"/>
    </source>
</evidence>
<feature type="compositionally biased region" description="Acidic residues" evidence="4">
    <location>
        <begin position="247"/>
        <end position="261"/>
    </location>
</feature>
<keyword evidence="8" id="KW-1185">Reference proteome</keyword>
<feature type="compositionally biased region" description="Basic residues" evidence="4">
    <location>
        <begin position="526"/>
        <end position="543"/>
    </location>
</feature>
<dbReference type="InterPro" id="IPR029190">
    <property type="entry name" value="Rrp14/SURF6_C"/>
</dbReference>
<dbReference type="Proteomes" id="UP001313282">
    <property type="component" value="Unassembled WGS sequence"/>
</dbReference>
<dbReference type="Pfam" id="PF04935">
    <property type="entry name" value="SURF6"/>
    <property type="match status" value="1"/>
</dbReference>
<feature type="compositionally biased region" description="Low complexity" evidence="4">
    <location>
        <begin position="270"/>
        <end position="293"/>
    </location>
</feature>
<feature type="domain" description="Ribosomal RNA-processing protein 14/surfeit locus protein 6 C-terminal" evidence="5">
    <location>
        <begin position="341"/>
        <end position="529"/>
    </location>
</feature>
<evidence type="ECO:0000259" key="5">
    <source>
        <dbReference type="Pfam" id="PF04935"/>
    </source>
</evidence>
<evidence type="ECO:0000313" key="8">
    <source>
        <dbReference type="Proteomes" id="UP001313282"/>
    </source>
</evidence>
<comment type="similarity">
    <text evidence="2">Belongs to the SURF6 family.</text>
</comment>
<feature type="compositionally biased region" description="Basic and acidic residues" evidence="4">
    <location>
        <begin position="491"/>
        <end position="506"/>
    </location>
</feature>
<dbReference type="GO" id="GO:0042274">
    <property type="term" value="P:ribosomal small subunit biogenesis"/>
    <property type="evidence" value="ECO:0007669"/>
    <property type="project" value="TreeGrafter"/>
</dbReference>
<dbReference type="PANTHER" id="PTHR14369">
    <property type="entry name" value="SURFEIT LOCUS PROTEIN 6"/>
    <property type="match status" value="1"/>
</dbReference>
<feature type="region of interest" description="Disordered" evidence="4">
    <location>
        <begin position="439"/>
        <end position="560"/>
    </location>
</feature>
<feature type="region of interest" description="Disordered" evidence="4">
    <location>
        <begin position="36"/>
        <end position="403"/>
    </location>
</feature>
<dbReference type="GO" id="GO:0003723">
    <property type="term" value="F:RNA binding"/>
    <property type="evidence" value="ECO:0007669"/>
    <property type="project" value="TreeGrafter"/>
</dbReference>
<feature type="compositionally biased region" description="Basic and acidic residues" evidence="4">
    <location>
        <begin position="102"/>
        <end position="129"/>
    </location>
</feature>
<feature type="compositionally biased region" description="Basic and acidic residues" evidence="4">
    <location>
        <begin position="65"/>
        <end position="87"/>
    </location>
</feature>
<dbReference type="GO" id="GO:0003677">
    <property type="term" value="F:DNA binding"/>
    <property type="evidence" value="ECO:0007669"/>
    <property type="project" value="TreeGrafter"/>
</dbReference>
<evidence type="ECO:0000256" key="3">
    <source>
        <dbReference type="ARBA" id="ARBA00023242"/>
    </source>
</evidence>
<feature type="compositionally biased region" description="Basic and acidic residues" evidence="4">
    <location>
        <begin position="445"/>
        <end position="459"/>
    </location>
</feature>
<feature type="compositionally biased region" description="Acidic residues" evidence="4">
    <location>
        <begin position="132"/>
        <end position="149"/>
    </location>
</feature>
<feature type="compositionally biased region" description="Basic and acidic residues" evidence="4">
    <location>
        <begin position="44"/>
        <end position="58"/>
    </location>
</feature>
<dbReference type="GO" id="GO:0042273">
    <property type="term" value="P:ribosomal large subunit biogenesis"/>
    <property type="evidence" value="ECO:0007669"/>
    <property type="project" value="TreeGrafter"/>
</dbReference>
<feature type="compositionally biased region" description="Basic and acidic residues" evidence="4">
    <location>
        <begin position="513"/>
        <end position="525"/>
    </location>
</feature>
<dbReference type="PANTHER" id="PTHR14369:SF0">
    <property type="entry name" value="SURFEIT LOCUS PROTEIN 6"/>
    <property type="match status" value="1"/>
</dbReference>
<evidence type="ECO:0000259" key="6">
    <source>
        <dbReference type="Pfam" id="PF15459"/>
    </source>
</evidence>
<dbReference type="InterPro" id="IPR029188">
    <property type="entry name" value="Rrp14_N"/>
</dbReference>
<sequence length="560" mass="62791">MSEKDIEDRLIKHARAFDSLLNLIPAKLYFTQDNSDQWKKRKQTKEESQAAKRAKLDPDQAVTVKEVEDERAKERAAREEKRRKLNEDGLPYETKSQMKARKKEEKRRERRQNKEAGGGKKTGDEKKAQTDAQEDSEDDLMAEVEEGQEDQEKPTPKKASHPPKSPSKQPTSPKKEQHHPAKRKDAKPNGVQLKVNGTEKTGKASIIQKPTVESSDSSDGDEDDDEEDEDKEEEGDITAEMDKMAQDSDEDGSEVSDSEGETIERIPGLAAEPTATTTSPSPAPSNTTDTSTTQKTLAEKLKTSKDPLVQQQLKERLAKRIEELRHARKADGGEVPRTRTELMEQRRKRDEQRKDRKKQMRLQAKAEAEKATKSTDEKNPESKKKNAVPTAPANYTFGNVNFDDGDRLTANLEGVKAAGKKKGPSDVLGALKHAEAKKARLAGMSDEKRADIQEKDRWSKALKMASGEKLQDDEGLLKKSLKRQEKAKKKSEREWKERNDNVEKGKVMRQKKREANLAARREQKKAGKGGKKARKVPSKKSKGRAGFEGAGFGGAGKKKK</sequence>
<feature type="compositionally biased region" description="Basic and acidic residues" evidence="4">
    <location>
        <begin position="364"/>
        <end position="384"/>
    </location>
</feature>
<evidence type="ECO:0008006" key="9">
    <source>
        <dbReference type="Google" id="ProtNLM"/>
    </source>
</evidence>
<comment type="subcellular location">
    <subcellularLocation>
        <location evidence="1">Nucleus</location>
    </subcellularLocation>
</comment>
<feature type="domain" description="Ribosomal RNA-processing protein 14 N-terminal" evidence="6">
    <location>
        <begin position="9"/>
        <end position="59"/>
    </location>
</feature>
<dbReference type="Pfam" id="PF15459">
    <property type="entry name" value="RRP14"/>
    <property type="match status" value="1"/>
</dbReference>
<evidence type="ECO:0000313" key="7">
    <source>
        <dbReference type="EMBL" id="KAK6331765.1"/>
    </source>
</evidence>
<accession>A0AAN8MJW5</accession>
<evidence type="ECO:0000256" key="4">
    <source>
        <dbReference type="SAM" id="MobiDB-lite"/>
    </source>
</evidence>